<dbReference type="GO" id="GO:0071766">
    <property type="term" value="P:Actinobacterium-type cell wall biogenesis"/>
    <property type="evidence" value="ECO:0007669"/>
    <property type="project" value="UniProtKB-ARBA"/>
</dbReference>
<dbReference type="PROSITE" id="PS50075">
    <property type="entry name" value="CARRIER"/>
    <property type="match status" value="1"/>
</dbReference>
<dbReference type="SMART" id="SM00563">
    <property type="entry name" value="PlsC"/>
    <property type="match status" value="1"/>
</dbReference>
<dbReference type="FunFam" id="3.40.50.12780:FF:000013">
    <property type="entry name" value="Long-chain-fatty-acid--AMP ligase FadD32"/>
    <property type="match status" value="1"/>
</dbReference>
<keyword evidence="4" id="KW-0812">Transmembrane</keyword>
<evidence type="ECO:0000313" key="6">
    <source>
        <dbReference type="EMBL" id="AMO39166.1"/>
    </source>
</evidence>
<dbReference type="RefSeq" id="WP_048710239.1">
    <property type="nucleotide sequence ID" value="NZ_CP014646.1"/>
</dbReference>
<dbReference type="Proteomes" id="UP000036902">
    <property type="component" value="Chromosome"/>
</dbReference>
<protein>
    <submittedName>
        <fullName evidence="6">Acyl-phosphate glycerol 3-phosphate acyltransferase</fullName>
    </submittedName>
</protein>
<evidence type="ECO:0000259" key="5">
    <source>
        <dbReference type="PROSITE" id="PS50075"/>
    </source>
</evidence>
<gene>
    <name evidence="6" type="ORF">AC731_015625</name>
</gene>
<feature type="region of interest" description="Disordered" evidence="3">
    <location>
        <begin position="87"/>
        <end position="123"/>
    </location>
</feature>
<dbReference type="Pfam" id="PF01553">
    <property type="entry name" value="Acyltransferase"/>
    <property type="match status" value="1"/>
</dbReference>
<sequence length="947" mass="101679">MPAPSAHAHPPDAEALLRLIDEVVRELQPGTTRRASLDSPLDRELGLDSLSRVELLARIERRFVLRLPTEVLADAETPRDLLHALAQAARAPTPSPRSADMEGGMPPPQPSAPEPATAGATPPLPASAATLVEVLEWHVARHPERVHVRFLVDDAHAETLTCAQLHEAATRFAGALVALGVRPGDCVALMLPSGLDFFRCFFGILFAGAVPVPMYPPARPNQIEEHLRRQAGILHNCEAWVLITFDRVRPLARMLAGLVPTLAHVSTPDALAASGRAPLPPQPLRSAALGLIQYTSGSTGDPKGVALSHANLLANIRAWGRAAALGPQDVCVSWLPLYHDMGLIGTWLGSLYHGLPLVLMSPLDFLARPERWLWAIHHYRGTVTAAPNFAFELCVRRLADTELDGLDLSSWRLAANGAEPVNPDTLARFAAAFSRYGLDAHSLMPVYGLAECAVGLCVPPPGRGVVIDHVQRSSVRLGTQVRPATNDSDTLRLVSCGPALPGHALRIVDADGHPLPERCVGAVEFRGPSATAGYYRNPAATAALIRDGWLATGDHGYLADGELYLTGRAKEMIIRAGRNLYPYDLEQAAGELPGVRKGCVAVFGTLVPGEVDERLVVVAETRTSDPQTRAALEARITAAAMEQFGLAPDAVVLAPPHAVLKTSSGKIRRAAVRDAYLAGTLGAPSRATWLQVLRLQRASLAGRARRAAETVPHQLRAAWAWFAFMLLAPIATLAILVLPRLEQRWTACHRIARLHAWLCGCTLRVEGVDHLPAKGCVLVANHASYIDGLVLAAALPQPVRFVAKAELRDNRLLRPLFERMGTHFVRRFDAAHGVEDADTLAAGAGTGAPLLFFAEGTFSARPGLQAFRLGAFQAAARQHLPVVPVALAGTRAVLPDGSWRPRPGALAVTVCAPLQPDGEDWHDLLALRDAVRADILAHCGEDDATRR</sequence>
<dbReference type="PANTHER" id="PTHR22754">
    <property type="entry name" value="DISCO-INTERACTING PROTEIN 2 DIP2 -RELATED"/>
    <property type="match status" value="1"/>
</dbReference>
<feature type="compositionally biased region" description="Low complexity" evidence="3">
    <location>
        <begin position="87"/>
        <end position="98"/>
    </location>
</feature>
<evidence type="ECO:0000256" key="4">
    <source>
        <dbReference type="SAM" id="Phobius"/>
    </source>
</evidence>
<dbReference type="InterPro" id="IPR020845">
    <property type="entry name" value="AMP-binding_CS"/>
</dbReference>
<name>A0A127KB87_9RHOO</name>
<dbReference type="InterPro" id="IPR002123">
    <property type="entry name" value="Plipid/glycerol_acylTrfase"/>
</dbReference>
<dbReference type="GO" id="GO:0016874">
    <property type="term" value="F:ligase activity"/>
    <property type="evidence" value="ECO:0007669"/>
    <property type="project" value="UniProtKB-KW"/>
</dbReference>
<dbReference type="EMBL" id="CP014646">
    <property type="protein sequence ID" value="AMO39166.1"/>
    <property type="molecule type" value="Genomic_DNA"/>
</dbReference>
<dbReference type="STRING" id="1134435.AC731_015625"/>
<evidence type="ECO:0000256" key="3">
    <source>
        <dbReference type="SAM" id="MobiDB-lite"/>
    </source>
</evidence>
<dbReference type="SUPFAM" id="SSF69593">
    <property type="entry name" value="Glycerol-3-phosphate (1)-acyltransferase"/>
    <property type="match status" value="1"/>
</dbReference>
<dbReference type="GO" id="GO:0005886">
    <property type="term" value="C:plasma membrane"/>
    <property type="evidence" value="ECO:0007669"/>
    <property type="project" value="TreeGrafter"/>
</dbReference>
<accession>A0A127KB87</accession>
<dbReference type="SUPFAM" id="SSF47336">
    <property type="entry name" value="ACP-like"/>
    <property type="match status" value="1"/>
</dbReference>
<dbReference type="CDD" id="cd05931">
    <property type="entry name" value="FAAL"/>
    <property type="match status" value="1"/>
</dbReference>
<dbReference type="SUPFAM" id="SSF56801">
    <property type="entry name" value="Acetyl-CoA synthetase-like"/>
    <property type="match status" value="1"/>
</dbReference>
<feature type="transmembrane region" description="Helical" evidence="4">
    <location>
        <begin position="718"/>
        <end position="738"/>
    </location>
</feature>
<organism evidence="6 7">
    <name type="scientific">Thauera humireducens</name>
    <dbReference type="NCBI Taxonomy" id="1134435"/>
    <lineage>
        <taxon>Bacteria</taxon>
        <taxon>Pseudomonadati</taxon>
        <taxon>Pseudomonadota</taxon>
        <taxon>Betaproteobacteria</taxon>
        <taxon>Rhodocyclales</taxon>
        <taxon>Zoogloeaceae</taxon>
        <taxon>Thauera</taxon>
    </lineage>
</organism>
<dbReference type="InterPro" id="IPR040097">
    <property type="entry name" value="FAAL/FAAC"/>
</dbReference>
<evidence type="ECO:0000256" key="1">
    <source>
        <dbReference type="ARBA" id="ARBA00006432"/>
    </source>
</evidence>
<evidence type="ECO:0000313" key="7">
    <source>
        <dbReference type="Proteomes" id="UP000036902"/>
    </source>
</evidence>
<dbReference type="Gene3D" id="3.40.50.12780">
    <property type="entry name" value="N-terminal domain of ligase-like"/>
    <property type="match status" value="1"/>
</dbReference>
<dbReference type="CDD" id="cd07989">
    <property type="entry name" value="LPLAT_AGPAT-like"/>
    <property type="match status" value="1"/>
</dbReference>
<dbReference type="GO" id="GO:0070566">
    <property type="term" value="F:adenylyltransferase activity"/>
    <property type="evidence" value="ECO:0007669"/>
    <property type="project" value="TreeGrafter"/>
</dbReference>
<keyword evidence="7" id="KW-1185">Reference proteome</keyword>
<dbReference type="KEGG" id="thu:AC731_015625"/>
<keyword evidence="6" id="KW-0808">Transferase</keyword>
<keyword evidence="4" id="KW-1133">Transmembrane helix</keyword>
<dbReference type="PANTHER" id="PTHR22754:SF32">
    <property type="entry name" value="DISCO-INTERACTING PROTEIN 2"/>
    <property type="match status" value="1"/>
</dbReference>
<feature type="compositionally biased region" description="Low complexity" evidence="3">
    <location>
        <begin position="114"/>
        <end position="123"/>
    </location>
</feature>
<feature type="domain" description="Carrier" evidence="5">
    <location>
        <begin position="10"/>
        <end position="89"/>
    </location>
</feature>
<keyword evidence="6" id="KW-0012">Acyltransferase</keyword>
<dbReference type="PROSITE" id="PS00455">
    <property type="entry name" value="AMP_BINDING"/>
    <property type="match status" value="1"/>
</dbReference>
<proteinExistence type="inferred from homology"/>
<dbReference type="AlphaFoldDB" id="A0A127KB87"/>
<dbReference type="InterPro" id="IPR000873">
    <property type="entry name" value="AMP-dep_synth/lig_dom"/>
</dbReference>
<reference evidence="7" key="1">
    <citation type="submission" date="2016-03" db="EMBL/GenBank/DDBJ databases">
        <authorList>
            <person name="Ma C."/>
            <person name="Zhou S."/>
            <person name="Yang G."/>
        </authorList>
    </citation>
    <scope>NUCLEOTIDE SEQUENCE [LARGE SCALE GENOMIC DNA]</scope>
    <source>
        <strain evidence="7">SgZ-1</strain>
    </source>
</reference>
<keyword evidence="4" id="KW-0472">Membrane</keyword>
<dbReference type="InterPro" id="IPR045851">
    <property type="entry name" value="AMP-bd_C_sf"/>
</dbReference>
<dbReference type="GO" id="GO:0006633">
    <property type="term" value="P:fatty acid biosynthetic process"/>
    <property type="evidence" value="ECO:0007669"/>
    <property type="project" value="TreeGrafter"/>
</dbReference>
<dbReference type="Pfam" id="PF00550">
    <property type="entry name" value="PP-binding"/>
    <property type="match status" value="1"/>
</dbReference>
<dbReference type="Pfam" id="PF00501">
    <property type="entry name" value="AMP-binding"/>
    <property type="match status" value="1"/>
</dbReference>
<dbReference type="Gene3D" id="3.30.300.30">
    <property type="match status" value="1"/>
</dbReference>
<keyword evidence="2" id="KW-0436">Ligase</keyword>
<dbReference type="InterPro" id="IPR042099">
    <property type="entry name" value="ANL_N_sf"/>
</dbReference>
<evidence type="ECO:0000256" key="2">
    <source>
        <dbReference type="ARBA" id="ARBA00022598"/>
    </source>
</evidence>
<dbReference type="InterPro" id="IPR009081">
    <property type="entry name" value="PP-bd_ACP"/>
</dbReference>
<dbReference type="GO" id="GO:0016746">
    <property type="term" value="F:acyltransferase activity"/>
    <property type="evidence" value="ECO:0007669"/>
    <property type="project" value="UniProtKB-KW"/>
</dbReference>
<comment type="similarity">
    <text evidence="1">Belongs to the ATP-dependent AMP-binding enzyme family.</text>
</comment>
<dbReference type="Gene3D" id="1.10.1200.10">
    <property type="entry name" value="ACP-like"/>
    <property type="match status" value="1"/>
</dbReference>
<dbReference type="InterPro" id="IPR036736">
    <property type="entry name" value="ACP-like_sf"/>
</dbReference>